<dbReference type="PANTHER" id="PTHR11062:SF281">
    <property type="entry name" value="EXOSTOSIN-LIKE 2"/>
    <property type="match status" value="1"/>
</dbReference>
<feature type="transmembrane region" description="Helical" evidence="2">
    <location>
        <begin position="21"/>
        <end position="37"/>
    </location>
</feature>
<keyword evidence="2" id="KW-0472">Membrane</keyword>
<dbReference type="OrthoDB" id="1924787at2759"/>
<organism evidence="4 5">
    <name type="scientific">Fragilariopsis cylindrus CCMP1102</name>
    <dbReference type="NCBI Taxonomy" id="635003"/>
    <lineage>
        <taxon>Eukaryota</taxon>
        <taxon>Sar</taxon>
        <taxon>Stramenopiles</taxon>
        <taxon>Ochrophyta</taxon>
        <taxon>Bacillariophyta</taxon>
        <taxon>Bacillariophyceae</taxon>
        <taxon>Bacillariophycidae</taxon>
        <taxon>Bacillariales</taxon>
        <taxon>Bacillariaceae</taxon>
        <taxon>Fragilariopsis</taxon>
    </lineage>
</organism>
<reference evidence="4 5" key="1">
    <citation type="submission" date="2016-09" db="EMBL/GenBank/DDBJ databases">
        <title>Extensive genetic diversity and differential bi-allelic expression allows diatom success in the polar Southern Ocean.</title>
        <authorList>
            <consortium name="DOE Joint Genome Institute"/>
            <person name="Mock T."/>
            <person name="Otillar R.P."/>
            <person name="Strauss J."/>
            <person name="Dupont C."/>
            <person name="Frickenhaus S."/>
            <person name="Maumus F."/>
            <person name="Mcmullan M."/>
            <person name="Sanges R."/>
            <person name="Schmutz J."/>
            <person name="Toseland A."/>
            <person name="Valas R."/>
            <person name="Veluchamy A."/>
            <person name="Ward B.J."/>
            <person name="Allen A."/>
            <person name="Barry K."/>
            <person name="Falciatore A."/>
            <person name="Ferrante M."/>
            <person name="Fortunato A.E."/>
            <person name="Gloeckner G."/>
            <person name="Gruber A."/>
            <person name="Hipkin R."/>
            <person name="Janech M."/>
            <person name="Kroth P."/>
            <person name="Leese F."/>
            <person name="Lindquist E."/>
            <person name="Lyon B.R."/>
            <person name="Martin J."/>
            <person name="Mayer C."/>
            <person name="Parker M."/>
            <person name="Quesneville H."/>
            <person name="Raymond J."/>
            <person name="Uhlig C."/>
            <person name="Valentin K.U."/>
            <person name="Worden A.Z."/>
            <person name="Armbrust E.V."/>
            <person name="Bowler C."/>
            <person name="Green B."/>
            <person name="Moulton V."/>
            <person name="Van Oosterhout C."/>
            <person name="Grigoriev I."/>
        </authorList>
    </citation>
    <scope>NUCLEOTIDE SEQUENCE [LARGE SCALE GENOMIC DNA]</scope>
    <source>
        <strain evidence="4 5">CCMP1102</strain>
    </source>
</reference>
<dbReference type="EMBL" id="KV784353">
    <property type="protein sequence ID" value="OEU23508.1"/>
    <property type="molecule type" value="Genomic_DNA"/>
</dbReference>
<dbReference type="AlphaFoldDB" id="A0A1E7FZE0"/>
<evidence type="ECO:0000313" key="4">
    <source>
        <dbReference type="EMBL" id="OEU23508.1"/>
    </source>
</evidence>
<dbReference type="PANTHER" id="PTHR11062">
    <property type="entry name" value="EXOSTOSIN HEPARAN SULFATE GLYCOSYLTRANSFERASE -RELATED"/>
    <property type="match status" value="1"/>
</dbReference>
<comment type="similarity">
    <text evidence="1">Belongs to the glycosyltransferase 47 family.</text>
</comment>
<dbReference type="KEGG" id="fcy:FRACYDRAFT_233678"/>
<evidence type="ECO:0000256" key="1">
    <source>
        <dbReference type="ARBA" id="ARBA00010271"/>
    </source>
</evidence>
<keyword evidence="2" id="KW-0812">Transmembrane</keyword>
<evidence type="ECO:0000256" key="2">
    <source>
        <dbReference type="SAM" id="Phobius"/>
    </source>
</evidence>
<sequence length="516" mass="58985">MPIRVIAQPRSNVSSKGLTEILGLAVLVVFGLVVTQVNTTAHLKLYNGFVNQVTTVRQQGDSSDATAVLRNINDSSILQLSSMLEFPVSEWPTIGASRCRHNFSFFVYDDLPTNFTTDLETPLLDILSSKTQNGTYHGVENMETEYALVQLFRTSPCRTYNASEANFWVVPYMSFADCSLSPGYGPGCPQVNQKKLEVLSSHLKYYNQQTQNRHVAVQLYDNYMSPKYMRRHFPLRIMTGPQETDTEIVAPLFCHSPSGQPSVMLSDKQRWTSKGRIYGFAAVYGTKLNPRMRPRNRQPRRWRQLFYDQFQARYEKSATVTTNVKNSSTFLFGDMPYILESSVPTPVNSNEKPRANILDNWYRQSHICPILPGDSSWMRRVYDVIQNGCIPAIMESTITLDAGKNKTTAGWWVPHGKYAVDKAFPFFQTSRDNNLNIDVDYRSFVIVAHYNSSNQDDMTPLMDEMLEVLQNPVELERRRQAMSEYAVRLFYGLGRDAHVYNDAFSQILYQLEGQLK</sequence>
<dbReference type="InParanoid" id="A0A1E7FZE0"/>
<dbReference type="Proteomes" id="UP000095751">
    <property type="component" value="Unassembled WGS sequence"/>
</dbReference>
<dbReference type="InterPro" id="IPR040911">
    <property type="entry name" value="Exostosin_GT47"/>
</dbReference>
<keyword evidence="2" id="KW-1133">Transmembrane helix</keyword>
<gene>
    <name evidence="4" type="ORF">FRACYDRAFT_233678</name>
</gene>
<proteinExistence type="inferred from homology"/>
<evidence type="ECO:0000313" key="5">
    <source>
        <dbReference type="Proteomes" id="UP000095751"/>
    </source>
</evidence>
<keyword evidence="5" id="KW-1185">Reference proteome</keyword>
<dbReference type="GO" id="GO:0016757">
    <property type="term" value="F:glycosyltransferase activity"/>
    <property type="evidence" value="ECO:0007669"/>
    <property type="project" value="InterPro"/>
</dbReference>
<accession>A0A1E7FZE0</accession>
<feature type="domain" description="Exostosin GT47" evidence="3">
    <location>
        <begin position="101"/>
        <end position="400"/>
    </location>
</feature>
<dbReference type="Pfam" id="PF03016">
    <property type="entry name" value="Exostosin_GT47"/>
    <property type="match status" value="1"/>
</dbReference>
<protein>
    <recommendedName>
        <fullName evidence="3">Exostosin GT47 domain-containing protein</fullName>
    </recommendedName>
</protein>
<evidence type="ECO:0000259" key="3">
    <source>
        <dbReference type="Pfam" id="PF03016"/>
    </source>
</evidence>
<name>A0A1E7FZE0_9STRA</name>
<dbReference type="InterPro" id="IPR004263">
    <property type="entry name" value="Exostosin"/>
</dbReference>